<feature type="chain" id="PRO_5031364577" evidence="1">
    <location>
        <begin position="19"/>
        <end position="784"/>
    </location>
</feature>
<sequence length="784" mass="90318">MTKFYRYILILLLPFALAAQNPDRNAGPDSTAVAKKGQLEGPIKYQAERIHLSDGGNRILLLDNVRLEYLDMTLTADYVLINQRDKTLFAKGLPDSVDKQGQPVVRGTPVFTQKGQEPLYGDSLVYNFETQRGRVFMGKTKMEPGFYRGTKINRIADSTLLIKDGIFTSCEYIDHPHYYFQSKRIRMKMNDKVIAKPIVFYIADVPLMWLPFGIFPNKGRRHSGIVIPKYGESTVGGRFLRGMGYYWAPNDYFDATFLTDFYDKLGFAYRARARYTVRYKLNGSLSAEYYPRDPSSGRKTDRWRFTFAHRQKIDPTMNISGQGSFQSDKNFARQLSPNMEDRLNQNITSNLSFSKSWPGTKNSLSVSLSHNQNLQTGRISYTLPSIAFNRSSSNLFELLTGQKVGAQRKWYQSVYFSYNSRMLYRGDKVPDTDSTFVRSESKGVQHNFNFTSSQKVLKYVTVNPAMNFQEVWVDEINAARLDSSGKIVEYKKKQFAARHTFNASLRAKTTLYGLFEPNIGKLKYIRHKIDPSVSFTYRPDFSTPTYGYFTEIADSAGVIHKIDKFKKNPFGATGSRESRAMNFNLSNVFEGKLVDEDGKEKKISLLTVTSGASYNFLKDSLKWSNISSNVRTKILGKSVSFRMVHSLYQYVNKNGQYKQVNRFSSLPKLISINTSIGFSLNDRMFKKKKKKTPRTQTIPQDSVLNEGILKNQTYRSPFRDYKEETKRISMPWSTSFNFSYSYNRFRKEPHRLDLSARANFQLTKNWKVSWSAHIDLIEKRITTQ</sequence>
<comment type="caution">
    <text evidence="3">The sequence shown here is derived from an EMBL/GenBank/DDBJ whole genome shotgun (WGS) entry which is preliminary data.</text>
</comment>
<feature type="domain" description="LPS-assembly protein LptD central" evidence="2">
    <location>
        <begin position="193"/>
        <end position="650"/>
    </location>
</feature>
<proteinExistence type="predicted"/>
<accession>A0A7V5PPL6</accession>
<evidence type="ECO:0000256" key="1">
    <source>
        <dbReference type="SAM" id="SignalP"/>
    </source>
</evidence>
<dbReference type="PANTHER" id="PTHR30189">
    <property type="entry name" value="LPS-ASSEMBLY PROTEIN"/>
    <property type="match status" value="1"/>
</dbReference>
<protein>
    <submittedName>
        <fullName evidence="3">LPS-assembly protein LptD</fullName>
    </submittedName>
</protein>
<dbReference type="AlphaFoldDB" id="A0A7V5PPL6"/>
<dbReference type="Gene3D" id="2.60.450.10">
    <property type="entry name" value="Lipopolysaccharide (LPS) transport protein A like domain"/>
    <property type="match status" value="1"/>
</dbReference>
<organism evidence="3">
    <name type="scientific">Caldithrix abyssi</name>
    <dbReference type="NCBI Taxonomy" id="187145"/>
    <lineage>
        <taxon>Bacteria</taxon>
        <taxon>Pseudomonadati</taxon>
        <taxon>Calditrichota</taxon>
        <taxon>Calditrichia</taxon>
        <taxon>Calditrichales</taxon>
        <taxon>Calditrichaceae</taxon>
        <taxon>Caldithrix</taxon>
    </lineage>
</organism>
<dbReference type="PANTHER" id="PTHR30189:SF1">
    <property type="entry name" value="LPS-ASSEMBLY PROTEIN LPTD"/>
    <property type="match status" value="1"/>
</dbReference>
<feature type="signal peptide" evidence="1">
    <location>
        <begin position="1"/>
        <end position="18"/>
    </location>
</feature>
<reference evidence="3" key="1">
    <citation type="journal article" date="2020" name="mSystems">
        <title>Genome- and Community-Level Interaction Insights into Carbon Utilization and Element Cycling Functions of Hydrothermarchaeota in Hydrothermal Sediment.</title>
        <authorList>
            <person name="Zhou Z."/>
            <person name="Liu Y."/>
            <person name="Xu W."/>
            <person name="Pan J."/>
            <person name="Luo Z.H."/>
            <person name="Li M."/>
        </authorList>
    </citation>
    <scope>NUCLEOTIDE SEQUENCE [LARGE SCALE GENOMIC DNA]</scope>
    <source>
        <strain evidence="3">HyVt-527</strain>
    </source>
</reference>
<feature type="non-terminal residue" evidence="3">
    <location>
        <position position="784"/>
    </location>
</feature>
<dbReference type="Pfam" id="PF19838">
    <property type="entry name" value="LptD_2"/>
    <property type="match status" value="1"/>
</dbReference>
<dbReference type="InterPro" id="IPR045659">
    <property type="entry name" value="LptD_2"/>
</dbReference>
<keyword evidence="1" id="KW-0732">Signal</keyword>
<dbReference type="InterPro" id="IPR050218">
    <property type="entry name" value="LptD"/>
</dbReference>
<dbReference type="EMBL" id="DROD01000366">
    <property type="protein sequence ID" value="HHJ52592.1"/>
    <property type="molecule type" value="Genomic_DNA"/>
</dbReference>
<dbReference type="Proteomes" id="UP000886124">
    <property type="component" value="Unassembled WGS sequence"/>
</dbReference>
<dbReference type="GO" id="GO:0009279">
    <property type="term" value="C:cell outer membrane"/>
    <property type="evidence" value="ECO:0007669"/>
    <property type="project" value="TreeGrafter"/>
</dbReference>
<evidence type="ECO:0000313" key="3">
    <source>
        <dbReference type="EMBL" id="HHJ52592.1"/>
    </source>
</evidence>
<gene>
    <name evidence="3" type="ORF">ENJ89_05315</name>
</gene>
<name>A0A7V5PPL6_CALAY</name>
<dbReference type="GO" id="GO:1990351">
    <property type="term" value="C:transporter complex"/>
    <property type="evidence" value="ECO:0007669"/>
    <property type="project" value="TreeGrafter"/>
</dbReference>
<evidence type="ECO:0000259" key="2">
    <source>
        <dbReference type="Pfam" id="PF19838"/>
    </source>
</evidence>